<evidence type="ECO:0000256" key="1">
    <source>
        <dbReference type="PROSITE-ProRule" id="PRU00409"/>
    </source>
</evidence>
<dbReference type="SUPFAM" id="SSF56059">
    <property type="entry name" value="Glutathione synthetase ATP-binding domain-like"/>
    <property type="match status" value="1"/>
</dbReference>
<dbReference type="EMBL" id="BAABIW010000016">
    <property type="protein sequence ID" value="GAA5028442.1"/>
    <property type="molecule type" value="Genomic_DNA"/>
</dbReference>
<dbReference type="PROSITE" id="PS50975">
    <property type="entry name" value="ATP_GRASP"/>
    <property type="match status" value="1"/>
</dbReference>
<reference evidence="5" key="1">
    <citation type="journal article" date="2019" name="Int. J. Syst. Evol. Microbiol.">
        <title>The Global Catalogue of Microorganisms (GCM) 10K type strain sequencing project: providing services to taxonomists for standard genome sequencing and annotation.</title>
        <authorList>
            <consortium name="The Broad Institute Genomics Platform"/>
            <consortium name="The Broad Institute Genome Sequencing Center for Infectious Disease"/>
            <person name="Wu L."/>
            <person name="Ma J."/>
        </authorList>
    </citation>
    <scope>NUCLEOTIDE SEQUENCE [LARGE SCALE GENOMIC DNA]</scope>
    <source>
        <strain evidence="5">JCM 17687</strain>
    </source>
</reference>
<dbReference type="InterPro" id="IPR011761">
    <property type="entry name" value="ATP-grasp"/>
</dbReference>
<dbReference type="Pfam" id="PF08443">
    <property type="entry name" value="RimK"/>
    <property type="match status" value="1"/>
</dbReference>
<dbReference type="Gene3D" id="3.40.50.20">
    <property type="match status" value="1"/>
</dbReference>
<keyword evidence="1" id="KW-0067">ATP-binding</keyword>
<feature type="region of interest" description="Disordered" evidence="2">
    <location>
        <begin position="269"/>
        <end position="292"/>
    </location>
</feature>
<name>A0ABP9JD86_9MICO</name>
<proteinExistence type="predicted"/>
<gene>
    <name evidence="4" type="ORF">GCM10023258_23940</name>
</gene>
<sequence length="292" mass="31861">MRIAVIADSRKPSHLSPLVTDLVEAFEVLGHDAAVIDPDAQGMRLDHLSLRADLYVLKSGTEAALSLAGALDHLGARVLNPYAAAAACRDKVVQTAMLAGADVPLPDSWLTTDPGEMADELVGGPLIVKDPRGSRGRGLHVVRQPHQLRALERDRPWLVMRYHAPVGDDLKLYRIGHEVFGVRRRFPARTLAEKRGVPAAVDPDLREVVMRCGEPFGIDLYGVDVIHSDGRPWVVDMSSFPGFKGVPDAAMRIADHAVRWIHGPIPPVAVHGRKPPRRHAPERTLRAVQGSS</sequence>
<feature type="domain" description="ATP-grasp" evidence="3">
    <location>
        <begin position="95"/>
        <end position="143"/>
    </location>
</feature>
<evidence type="ECO:0000313" key="5">
    <source>
        <dbReference type="Proteomes" id="UP001500427"/>
    </source>
</evidence>
<comment type="caution">
    <text evidence="4">The sequence shown here is derived from an EMBL/GenBank/DDBJ whole genome shotgun (WGS) entry which is preliminary data.</text>
</comment>
<dbReference type="InterPro" id="IPR013651">
    <property type="entry name" value="ATP-grasp_RimK-type"/>
</dbReference>
<keyword evidence="5" id="KW-1185">Reference proteome</keyword>
<accession>A0ABP9JD86</accession>
<evidence type="ECO:0000313" key="4">
    <source>
        <dbReference type="EMBL" id="GAA5028442.1"/>
    </source>
</evidence>
<evidence type="ECO:0000256" key="2">
    <source>
        <dbReference type="SAM" id="MobiDB-lite"/>
    </source>
</evidence>
<dbReference type="Proteomes" id="UP001500427">
    <property type="component" value="Unassembled WGS sequence"/>
</dbReference>
<keyword evidence="1" id="KW-0547">Nucleotide-binding</keyword>
<organism evidence="4 5">
    <name type="scientific">Terrabacter aeriphilus</name>
    <dbReference type="NCBI Taxonomy" id="515662"/>
    <lineage>
        <taxon>Bacteria</taxon>
        <taxon>Bacillati</taxon>
        <taxon>Actinomycetota</taxon>
        <taxon>Actinomycetes</taxon>
        <taxon>Micrococcales</taxon>
        <taxon>Intrasporangiaceae</taxon>
        <taxon>Terrabacter</taxon>
    </lineage>
</organism>
<dbReference type="PANTHER" id="PTHR21621">
    <property type="entry name" value="RIBOSOMAL PROTEIN S6 MODIFICATION PROTEIN"/>
    <property type="match status" value="1"/>
</dbReference>
<dbReference type="PANTHER" id="PTHR21621:SF0">
    <property type="entry name" value="BETA-CITRYLGLUTAMATE SYNTHASE B-RELATED"/>
    <property type="match status" value="1"/>
</dbReference>
<dbReference type="Gene3D" id="3.30.470.20">
    <property type="entry name" value="ATP-grasp fold, B domain"/>
    <property type="match status" value="1"/>
</dbReference>
<protein>
    <recommendedName>
        <fullName evidence="3">ATP-grasp domain-containing protein</fullName>
    </recommendedName>
</protein>
<evidence type="ECO:0000259" key="3">
    <source>
        <dbReference type="PROSITE" id="PS50975"/>
    </source>
</evidence>